<dbReference type="STRING" id="102285.A0A0R3TZ57"/>
<feature type="region of interest" description="Disordered" evidence="2">
    <location>
        <begin position="1"/>
        <end position="32"/>
    </location>
</feature>
<feature type="coiled-coil region" evidence="1">
    <location>
        <begin position="385"/>
        <end position="426"/>
    </location>
</feature>
<gene>
    <name evidence="3" type="ORF">HNAJ_LOCUS13130</name>
</gene>
<evidence type="ECO:0000256" key="2">
    <source>
        <dbReference type="SAM" id="MobiDB-lite"/>
    </source>
</evidence>
<evidence type="ECO:0000313" key="5">
    <source>
        <dbReference type="WBParaSite" id="HNAJ_0001315601-mRNA-1"/>
    </source>
</evidence>
<keyword evidence="4" id="KW-1185">Reference proteome</keyword>
<dbReference type="WBParaSite" id="HNAJ_0001315601-mRNA-1">
    <property type="protein sequence ID" value="HNAJ_0001315601-mRNA-1"/>
    <property type="gene ID" value="HNAJ_0001315601"/>
</dbReference>
<dbReference type="PANTHER" id="PTHR45615:SF80">
    <property type="entry name" value="GRIP DOMAIN-CONTAINING PROTEIN"/>
    <property type="match status" value="1"/>
</dbReference>
<dbReference type="Proteomes" id="UP000278807">
    <property type="component" value="Unassembled WGS sequence"/>
</dbReference>
<dbReference type="PANTHER" id="PTHR45615">
    <property type="entry name" value="MYOSIN HEAVY CHAIN, NON-MUSCLE"/>
    <property type="match status" value="1"/>
</dbReference>
<sequence length="633" mass="72805">MADQDICSNSNNSEEINAPHNKSTQSSTSDSPINSYHYMKISQCCGDINDSGLGSSRITTQNRNSIEDQALHTAKVDLNPRLGLMFHELSGFKTVVSEVKACERELSDVEAKLLDLTEEIRSREAKIIDLEDEISELQETKFELEAENHKIRSSFKECLKKSTSNTNDKLTTKIENLENELEHLQFSYAEEINGLMDREDFRSKVYVNIVKELEVKLKDLRAISKSQKEQLLDSMRQNRKLETDKAYLEELARNSRKRIEDLREKVQEKMAKIVENEKELNSTSRRLSAIEKRCTELEIERNLLREQRAISEERLKCMNSDIVDMRSALQSANCKISTLENKLGEKERLQTIFESLFHRAENDSRATRDFAAHLEDDKRTLLANNLRMESAIHELRSTCTNAEQEVSKANEEIRRMKSSIAKYVKDKRTTEIAIYECLQNAGIFPEKLVVNRRSSKCHQIILGLDAHRSLQLLSEKIANLVGENEKLKNHLATQQLKILEECSKNAAHVNANFNQLGAKLQSAREDNKQLCIQQILLRHQLETRKFAMEKCTEVKRELQEKLNAFEPPIKCDSSGPVKPVRNPELCNQLTRFFEERAKSADPDTFSINHNESIRSIACKINKLEKTLKDDCQS</sequence>
<feature type="coiled-coil region" evidence="1">
    <location>
        <begin position="470"/>
        <end position="497"/>
    </location>
</feature>
<reference evidence="5" key="1">
    <citation type="submission" date="2017-02" db="UniProtKB">
        <authorList>
            <consortium name="WormBaseParasite"/>
        </authorList>
    </citation>
    <scope>IDENTIFICATION</scope>
</reference>
<reference evidence="3 4" key="2">
    <citation type="submission" date="2018-11" db="EMBL/GenBank/DDBJ databases">
        <authorList>
            <consortium name="Pathogen Informatics"/>
        </authorList>
    </citation>
    <scope>NUCLEOTIDE SEQUENCE [LARGE SCALE GENOMIC DNA]</scope>
</reference>
<feature type="compositionally biased region" description="Polar residues" evidence="2">
    <location>
        <begin position="20"/>
        <end position="32"/>
    </location>
</feature>
<evidence type="ECO:0000256" key="1">
    <source>
        <dbReference type="SAM" id="Coils"/>
    </source>
</evidence>
<evidence type="ECO:0000313" key="3">
    <source>
        <dbReference type="EMBL" id="VDO15032.1"/>
    </source>
</evidence>
<accession>A0A0R3TZ57</accession>
<keyword evidence="1" id="KW-0175">Coiled coil</keyword>
<protein>
    <submittedName>
        <fullName evidence="5">Coiled-coil domain-containing protein 170</fullName>
    </submittedName>
</protein>
<organism evidence="5">
    <name type="scientific">Rodentolepis nana</name>
    <name type="common">Dwarf tapeworm</name>
    <name type="synonym">Hymenolepis nana</name>
    <dbReference type="NCBI Taxonomy" id="102285"/>
    <lineage>
        <taxon>Eukaryota</taxon>
        <taxon>Metazoa</taxon>
        <taxon>Spiralia</taxon>
        <taxon>Lophotrochozoa</taxon>
        <taxon>Platyhelminthes</taxon>
        <taxon>Cestoda</taxon>
        <taxon>Eucestoda</taxon>
        <taxon>Cyclophyllidea</taxon>
        <taxon>Hymenolepididae</taxon>
        <taxon>Rodentolepis</taxon>
    </lineage>
</organism>
<dbReference type="OrthoDB" id="6255335at2759"/>
<name>A0A0R3TZ57_RODNA</name>
<feature type="coiled-coil region" evidence="1">
    <location>
        <begin position="99"/>
        <end position="349"/>
    </location>
</feature>
<dbReference type="AlphaFoldDB" id="A0A0R3TZ57"/>
<evidence type="ECO:0000313" key="4">
    <source>
        <dbReference type="Proteomes" id="UP000278807"/>
    </source>
</evidence>
<dbReference type="EMBL" id="UZAE01015018">
    <property type="protein sequence ID" value="VDO15032.1"/>
    <property type="molecule type" value="Genomic_DNA"/>
</dbReference>
<proteinExistence type="predicted"/>